<dbReference type="AlphaFoldDB" id="A0A840QP93"/>
<sequence length="63" mass="7201">MRTAHQGRRLARSDMNLFGVNLHQFIEKEAVLSNFELAQEFGLALKDVRNLKKQMGRDSISPS</sequence>
<evidence type="ECO:0000313" key="1">
    <source>
        <dbReference type="EMBL" id="MBB5173195.1"/>
    </source>
</evidence>
<reference evidence="1 2" key="1">
    <citation type="submission" date="2020-08" db="EMBL/GenBank/DDBJ databases">
        <title>Genomic Encyclopedia of Type Strains, Phase IV (KMG-IV): sequencing the most valuable type-strain genomes for metagenomic binning, comparative biology and taxonomic classification.</title>
        <authorList>
            <person name="Goeker M."/>
        </authorList>
    </citation>
    <scope>NUCLEOTIDE SEQUENCE [LARGE SCALE GENOMIC DNA]</scope>
    <source>
        <strain evidence="1 2">DSM 24696</strain>
    </source>
</reference>
<dbReference type="Proteomes" id="UP000551878">
    <property type="component" value="Unassembled WGS sequence"/>
</dbReference>
<keyword evidence="2" id="KW-1185">Reference proteome</keyword>
<gene>
    <name evidence="1" type="ORF">HNQ41_001364</name>
</gene>
<comment type="caution">
    <text evidence="1">The sequence shown here is derived from an EMBL/GenBank/DDBJ whole genome shotgun (WGS) entry which is preliminary data.</text>
</comment>
<name>A0A840QP93_9BACI</name>
<proteinExistence type="predicted"/>
<protein>
    <recommendedName>
        <fullName evidence="3">RNA polymerase subunit sigma-70</fullName>
    </recommendedName>
</protein>
<evidence type="ECO:0000313" key="2">
    <source>
        <dbReference type="Proteomes" id="UP000551878"/>
    </source>
</evidence>
<evidence type="ECO:0008006" key="3">
    <source>
        <dbReference type="Google" id="ProtNLM"/>
    </source>
</evidence>
<accession>A0A840QP93</accession>
<dbReference type="RefSeq" id="WP_184663810.1">
    <property type="nucleotide sequence ID" value="NZ_JACHHB010000005.1"/>
</dbReference>
<dbReference type="EMBL" id="JACHHB010000005">
    <property type="protein sequence ID" value="MBB5173195.1"/>
    <property type="molecule type" value="Genomic_DNA"/>
</dbReference>
<organism evidence="1 2">
    <name type="scientific">Texcoconibacillus texcoconensis</name>
    <dbReference type="NCBI Taxonomy" id="1095777"/>
    <lineage>
        <taxon>Bacteria</taxon>
        <taxon>Bacillati</taxon>
        <taxon>Bacillota</taxon>
        <taxon>Bacilli</taxon>
        <taxon>Bacillales</taxon>
        <taxon>Bacillaceae</taxon>
        <taxon>Texcoconibacillus</taxon>
    </lineage>
</organism>